<dbReference type="AlphaFoldDB" id="A0A1I3V138"/>
<feature type="chain" id="PRO_5011543928" evidence="1">
    <location>
        <begin position="20"/>
        <end position="43"/>
    </location>
</feature>
<dbReference type="EMBL" id="FORX01000009">
    <property type="protein sequence ID" value="SFJ88623.1"/>
    <property type="molecule type" value="Genomic_DNA"/>
</dbReference>
<dbReference type="Proteomes" id="UP000198635">
    <property type="component" value="Unassembled WGS sequence"/>
</dbReference>
<dbReference type="STRING" id="52560.SAMN04488082_1096"/>
<evidence type="ECO:0000313" key="2">
    <source>
        <dbReference type="EMBL" id="SFJ88623.1"/>
    </source>
</evidence>
<accession>A0A1I3V138</accession>
<gene>
    <name evidence="2" type="ORF">SAMN04488082_1096</name>
</gene>
<reference evidence="3" key="1">
    <citation type="submission" date="2016-10" db="EMBL/GenBank/DDBJ databases">
        <authorList>
            <person name="Varghese N."/>
            <person name="Submissions S."/>
        </authorList>
    </citation>
    <scope>NUCLEOTIDE SEQUENCE [LARGE SCALE GENOMIC DNA]</scope>
    <source>
        <strain evidence="3">DSM 5918</strain>
    </source>
</reference>
<sequence length="43" mass="4757">MTRILFLFFALCALLPAEAHTAGQALEIYYTANTSGYFDPCPD</sequence>
<name>A0A1I3V138_9BACT</name>
<organism evidence="2 3">
    <name type="scientific">Desulfomicrobium apsheronum</name>
    <dbReference type="NCBI Taxonomy" id="52560"/>
    <lineage>
        <taxon>Bacteria</taxon>
        <taxon>Pseudomonadati</taxon>
        <taxon>Thermodesulfobacteriota</taxon>
        <taxon>Desulfovibrionia</taxon>
        <taxon>Desulfovibrionales</taxon>
        <taxon>Desulfomicrobiaceae</taxon>
        <taxon>Desulfomicrobium</taxon>
    </lineage>
</organism>
<evidence type="ECO:0000313" key="3">
    <source>
        <dbReference type="Proteomes" id="UP000198635"/>
    </source>
</evidence>
<feature type="signal peptide" evidence="1">
    <location>
        <begin position="1"/>
        <end position="19"/>
    </location>
</feature>
<protein>
    <submittedName>
        <fullName evidence="2">Uncharacterized protein</fullName>
    </submittedName>
</protein>
<keyword evidence="1" id="KW-0732">Signal</keyword>
<evidence type="ECO:0000256" key="1">
    <source>
        <dbReference type="SAM" id="SignalP"/>
    </source>
</evidence>
<proteinExistence type="predicted"/>
<keyword evidence="3" id="KW-1185">Reference proteome</keyword>